<evidence type="ECO:0000256" key="1">
    <source>
        <dbReference type="SAM" id="MobiDB-lite"/>
    </source>
</evidence>
<evidence type="ECO:0000313" key="2">
    <source>
        <dbReference type="EMBL" id="TSB17936.1"/>
    </source>
</evidence>
<accession>A0A553XLX1</accession>
<sequence>PLKGPRVLAPFPVHALPGWLREFVLAVAEETQTPVDLAGCLSLSVLATAAGGRSVVHVRGNWREPTNLYVAVALPPANRKSAVFALLSDPLFDAEKRLKEAATPAIVEAQMTARLAKDTADAAVAKAAKASPDEREALMETAVALGQTAESVTVPVVPQLLADDATAETVTSRLAEQGDRISVMSAEGEIFDIMAGRYSSGAPNLGVFLKGHAGDRLKVDRQTRQEYIERPAVTMGICVQPHVLDAIGRVEAARGKGLLARFLYSLPESLVGYRKSEPDPIPDETKDVYTRTVIDLTLAMAEWTDPAALQLDPDAYAVLKEFKDRTEPKLRKRGGELGHIEDWAGKVVGAAARIAGLLHVAEHLDNAPGIPVSEETMRGAVELGEYFTSHGLAAFDTMGADPTADRATSVLETLRAQGWGEFSKRDLMLKVSRSEFPTADALDPALGLLEDHGYLRAQPVQRTGGRGRPPSPRYLTHPRLN</sequence>
<keyword evidence="3" id="KW-1185">Reference proteome</keyword>
<dbReference type="RefSeq" id="WP_143945604.1">
    <property type="nucleotide sequence ID" value="NZ_VKLS01000847.1"/>
</dbReference>
<comment type="caution">
    <text evidence="2">The sequence shown here is derived from an EMBL/GenBank/DDBJ whole genome shotgun (WGS) entry which is preliminary data.</text>
</comment>
<proteinExistence type="predicted"/>
<dbReference type="AlphaFoldDB" id="A0A553XLX1"/>
<name>A0A553XLX1_9ACTN</name>
<gene>
    <name evidence="2" type="ORF">FNZ23_30130</name>
</gene>
<feature type="non-terminal residue" evidence="2">
    <location>
        <position position="481"/>
    </location>
</feature>
<feature type="non-terminal residue" evidence="2">
    <location>
        <position position="1"/>
    </location>
</feature>
<dbReference type="InterPro" id="IPR025048">
    <property type="entry name" value="DUF3987"/>
</dbReference>
<dbReference type="EMBL" id="VKLS01000847">
    <property type="protein sequence ID" value="TSB17936.1"/>
    <property type="molecule type" value="Genomic_DNA"/>
</dbReference>
<protein>
    <submittedName>
        <fullName evidence="2">DUF3987 domain-containing protein</fullName>
    </submittedName>
</protein>
<dbReference type="Pfam" id="PF13148">
    <property type="entry name" value="DUF3987"/>
    <property type="match status" value="1"/>
</dbReference>
<dbReference type="Proteomes" id="UP000320888">
    <property type="component" value="Unassembled WGS sequence"/>
</dbReference>
<reference evidence="2 3" key="1">
    <citation type="submission" date="2019-07" db="EMBL/GenBank/DDBJ databases">
        <title>Draft genome for Streptomyces benahoarensis MZ03-48.</title>
        <authorList>
            <person name="Gonzalez-Pimentel J.L."/>
        </authorList>
    </citation>
    <scope>NUCLEOTIDE SEQUENCE [LARGE SCALE GENOMIC DNA]</scope>
    <source>
        <strain evidence="2 3">MZ03-48</strain>
    </source>
</reference>
<evidence type="ECO:0000313" key="3">
    <source>
        <dbReference type="Proteomes" id="UP000320888"/>
    </source>
</evidence>
<organism evidence="2 3">
    <name type="scientific">Streptomyces benahoarensis</name>
    <dbReference type="NCBI Taxonomy" id="2595054"/>
    <lineage>
        <taxon>Bacteria</taxon>
        <taxon>Bacillati</taxon>
        <taxon>Actinomycetota</taxon>
        <taxon>Actinomycetes</taxon>
        <taxon>Kitasatosporales</taxon>
        <taxon>Streptomycetaceae</taxon>
        <taxon>Streptomyces</taxon>
    </lineage>
</organism>
<feature type="region of interest" description="Disordered" evidence="1">
    <location>
        <begin position="457"/>
        <end position="481"/>
    </location>
</feature>